<dbReference type="eggNOG" id="COG3147">
    <property type="taxonomic scope" value="Bacteria"/>
</dbReference>
<dbReference type="GO" id="GO:0032153">
    <property type="term" value="C:cell division site"/>
    <property type="evidence" value="ECO:0007669"/>
    <property type="project" value="TreeGrafter"/>
</dbReference>
<dbReference type="GO" id="GO:0042834">
    <property type="term" value="F:peptidoglycan binding"/>
    <property type="evidence" value="ECO:0007669"/>
    <property type="project" value="InterPro"/>
</dbReference>
<keyword evidence="2" id="KW-0812">Transmembrane</keyword>
<dbReference type="InterPro" id="IPR052521">
    <property type="entry name" value="Cell_div_SPOR-domain"/>
</dbReference>
<protein>
    <recommendedName>
        <fullName evidence="3">SPOR domain-containing protein</fullName>
    </recommendedName>
</protein>
<dbReference type="GO" id="GO:0030428">
    <property type="term" value="C:cell septum"/>
    <property type="evidence" value="ECO:0007669"/>
    <property type="project" value="TreeGrafter"/>
</dbReference>
<dbReference type="PANTHER" id="PTHR38687:SF1">
    <property type="entry name" value="CELL DIVISION PROTEIN DEDD"/>
    <property type="match status" value="1"/>
</dbReference>
<keyword evidence="2" id="KW-1133">Transmembrane helix</keyword>
<feature type="region of interest" description="Disordered" evidence="1">
    <location>
        <begin position="1"/>
        <end position="64"/>
    </location>
</feature>
<organism evidence="4 5">
    <name type="scientific">Mycetohabitans rhizoxinica (strain DSM 19002 / CIP 109453 / HKI 454)</name>
    <name type="common">Paraburkholderia rhizoxinica</name>
    <dbReference type="NCBI Taxonomy" id="882378"/>
    <lineage>
        <taxon>Bacteria</taxon>
        <taxon>Pseudomonadati</taxon>
        <taxon>Pseudomonadota</taxon>
        <taxon>Betaproteobacteria</taxon>
        <taxon>Burkholderiales</taxon>
        <taxon>Burkholderiaceae</taxon>
        <taxon>Mycetohabitans</taxon>
    </lineage>
</organism>
<evidence type="ECO:0000256" key="2">
    <source>
        <dbReference type="SAM" id="Phobius"/>
    </source>
</evidence>
<dbReference type="STRING" id="882378.RBRH_00190"/>
<evidence type="ECO:0000256" key="1">
    <source>
        <dbReference type="SAM" id="MobiDB-lite"/>
    </source>
</evidence>
<evidence type="ECO:0000259" key="3">
    <source>
        <dbReference type="PROSITE" id="PS51724"/>
    </source>
</evidence>
<feature type="domain" description="SPOR" evidence="3">
    <location>
        <begin position="176"/>
        <end position="258"/>
    </location>
</feature>
<dbReference type="KEGG" id="brh:RBRH_00190"/>
<gene>
    <name evidence="4" type="ordered locus">RBRH_00190</name>
</gene>
<dbReference type="AlphaFoldDB" id="E5ASL6"/>
<dbReference type="Pfam" id="PF05036">
    <property type="entry name" value="SPOR"/>
    <property type="match status" value="1"/>
</dbReference>
<dbReference type="EMBL" id="FR687359">
    <property type="protein sequence ID" value="CBW75598.1"/>
    <property type="molecule type" value="Genomic_DNA"/>
</dbReference>
<dbReference type="SUPFAM" id="SSF110997">
    <property type="entry name" value="Sporulation related repeat"/>
    <property type="match status" value="1"/>
</dbReference>
<sequence>MIRAAREPGRPACRRRHEPHMGLFSFGSKDDAGPSRTTAGSRAGRTSRGERRAERRTDPDAMLLDPTLPEKQRARRRLVGAIALVMAAVVALPMILDSHPKPFTDDIAIQIPARPEWALASSHAYEDDVMPAAAPDTPPTATPPRGKTAMESRRARAQSSAAASLDASSPGGTPNVPAGNRYVVQLGTLGSDAAARDWVGRLKALGVPAYVERRRQSDGSERILLRAGPFADRSAAAAAVAKVREAGLTAGGGSKRTQ</sequence>
<feature type="compositionally biased region" description="Low complexity" evidence="1">
    <location>
        <begin position="157"/>
        <end position="169"/>
    </location>
</feature>
<dbReference type="PROSITE" id="PS51724">
    <property type="entry name" value="SPOR"/>
    <property type="match status" value="1"/>
</dbReference>
<feature type="compositionally biased region" description="Low complexity" evidence="1">
    <location>
        <begin position="35"/>
        <end position="46"/>
    </location>
</feature>
<dbReference type="Gene3D" id="3.30.70.1070">
    <property type="entry name" value="Sporulation related repeat"/>
    <property type="match status" value="1"/>
</dbReference>
<dbReference type="HOGENOM" id="CLU_068683_0_0_4"/>
<feature type="compositionally biased region" description="Basic and acidic residues" evidence="1">
    <location>
        <begin position="47"/>
        <end position="59"/>
    </location>
</feature>
<accession>E5ASL6</accession>
<proteinExistence type="predicted"/>
<dbReference type="InterPro" id="IPR007730">
    <property type="entry name" value="SPOR-like_dom"/>
</dbReference>
<feature type="region of interest" description="Disordered" evidence="1">
    <location>
        <begin position="131"/>
        <end position="178"/>
    </location>
</feature>
<evidence type="ECO:0000313" key="5">
    <source>
        <dbReference type="Proteomes" id="UP000007437"/>
    </source>
</evidence>
<dbReference type="GO" id="GO:0032506">
    <property type="term" value="P:cytokinetic process"/>
    <property type="evidence" value="ECO:0007669"/>
    <property type="project" value="TreeGrafter"/>
</dbReference>
<dbReference type="InterPro" id="IPR036680">
    <property type="entry name" value="SPOR-like_sf"/>
</dbReference>
<evidence type="ECO:0000313" key="4">
    <source>
        <dbReference type="EMBL" id="CBW75598.1"/>
    </source>
</evidence>
<dbReference type="PANTHER" id="PTHR38687">
    <property type="entry name" value="CELL DIVISION PROTEIN DEDD-RELATED"/>
    <property type="match status" value="1"/>
</dbReference>
<reference evidence="4 5" key="1">
    <citation type="journal article" date="2011" name="J. Bacteriol.">
        <title>Complete genome sequence of Burkholderia rhizoxinica, an endosymbiont of Rhizopus microsporus.</title>
        <authorList>
            <person name="Lackner G."/>
            <person name="Moebius N."/>
            <person name="Partida-Martinez L."/>
            <person name="Hertweck C."/>
        </authorList>
    </citation>
    <scope>NUCLEOTIDE SEQUENCE [LARGE SCALE GENOMIC DNA]</scope>
    <source>
        <strain evidence="5">DSM 19002 / CIP 109453 / HKI 454</strain>
    </source>
</reference>
<keyword evidence="2" id="KW-0472">Membrane</keyword>
<feature type="transmembrane region" description="Helical" evidence="2">
    <location>
        <begin position="78"/>
        <end position="96"/>
    </location>
</feature>
<name>E5ASL6_MYCRK</name>
<dbReference type="Proteomes" id="UP000007437">
    <property type="component" value="Chromosome"/>
</dbReference>